<gene>
    <name evidence="10" type="ORF">KC729_07030</name>
</gene>
<evidence type="ECO:0000256" key="7">
    <source>
        <dbReference type="PROSITE-ProRule" id="PRU01091"/>
    </source>
</evidence>
<feature type="domain" description="OmpR/PhoB-type" evidence="9">
    <location>
        <begin position="128"/>
        <end position="227"/>
    </location>
</feature>
<feature type="modified residue" description="4-aspartylphosphate" evidence="6">
    <location>
        <position position="54"/>
    </location>
</feature>
<dbReference type="PANTHER" id="PTHR48111">
    <property type="entry name" value="REGULATOR OF RPOS"/>
    <property type="match status" value="1"/>
</dbReference>
<dbReference type="FunFam" id="1.10.10.10:FF:000018">
    <property type="entry name" value="DNA-binding response regulator ResD"/>
    <property type="match status" value="1"/>
</dbReference>
<reference evidence="10" key="2">
    <citation type="journal article" date="2021" name="Microbiome">
        <title>Successional dynamics and alternative stable states in a saline activated sludge microbial community over 9 years.</title>
        <authorList>
            <person name="Wang Y."/>
            <person name="Ye J."/>
            <person name="Ju F."/>
            <person name="Liu L."/>
            <person name="Boyd J.A."/>
            <person name="Deng Y."/>
            <person name="Parks D.H."/>
            <person name="Jiang X."/>
            <person name="Yin X."/>
            <person name="Woodcroft B.J."/>
            <person name="Tyson G.W."/>
            <person name="Hugenholtz P."/>
            <person name="Polz M.F."/>
            <person name="Zhang T."/>
        </authorList>
    </citation>
    <scope>NUCLEOTIDE SEQUENCE</scope>
    <source>
        <strain evidence="10">HKST-UBA01</strain>
    </source>
</reference>
<dbReference type="CDD" id="cd17574">
    <property type="entry name" value="REC_OmpR"/>
    <property type="match status" value="1"/>
</dbReference>
<dbReference type="Proteomes" id="UP000697710">
    <property type="component" value="Unassembled WGS sequence"/>
</dbReference>
<evidence type="ECO:0000256" key="2">
    <source>
        <dbReference type="ARBA" id="ARBA00023012"/>
    </source>
</evidence>
<dbReference type="Gene3D" id="1.10.10.10">
    <property type="entry name" value="Winged helix-like DNA-binding domain superfamily/Winged helix DNA-binding domain"/>
    <property type="match status" value="1"/>
</dbReference>
<dbReference type="EMBL" id="JAGQHR010000161">
    <property type="protein sequence ID" value="MCA9727418.1"/>
    <property type="molecule type" value="Genomic_DNA"/>
</dbReference>
<dbReference type="InterPro" id="IPR016032">
    <property type="entry name" value="Sig_transdc_resp-reg_C-effctor"/>
</dbReference>
<dbReference type="InterPro" id="IPR011006">
    <property type="entry name" value="CheY-like_superfamily"/>
</dbReference>
<evidence type="ECO:0000256" key="5">
    <source>
        <dbReference type="ARBA" id="ARBA00023163"/>
    </source>
</evidence>
<comment type="caution">
    <text evidence="10">The sequence shown here is derived from an EMBL/GenBank/DDBJ whole genome shotgun (WGS) entry which is preliminary data.</text>
</comment>
<dbReference type="SMART" id="SM00862">
    <property type="entry name" value="Trans_reg_C"/>
    <property type="match status" value="1"/>
</dbReference>
<dbReference type="InterPro" id="IPR039420">
    <property type="entry name" value="WalR-like"/>
</dbReference>
<dbReference type="SMART" id="SM00448">
    <property type="entry name" value="REC"/>
    <property type="match status" value="1"/>
</dbReference>
<dbReference type="CDD" id="cd00383">
    <property type="entry name" value="trans_reg_C"/>
    <property type="match status" value="1"/>
</dbReference>
<dbReference type="SUPFAM" id="SSF52172">
    <property type="entry name" value="CheY-like"/>
    <property type="match status" value="1"/>
</dbReference>
<reference evidence="10" key="1">
    <citation type="submission" date="2020-04" db="EMBL/GenBank/DDBJ databases">
        <authorList>
            <person name="Zhang T."/>
        </authorList>
    </citation>
    <scope>NUCLEOTIDE SEQUENCE</scope>
    <source>
        <strain evidence="10">HKST-UBA01</strain>
    </source>
</reference>
<dbReference type="Pfam" id="PF00072">
    <property type="entry name" value="Response_reg"/>
    <property type="match status" value="1"/>
</dbReference>
<proteinExistence type="predicted"/>
<evidence type="ECO:0000313" key="11">
    <source>
        <dbReference type="Proteomes" id="UP000697710"/>
    </source>
</evidence>
<feature type="DNA-binding region" description="OmpR/PhoB-type" evidence="7">
    <location>
        <begin position="128"/>
        <end position="227"/>
    </location>
</feature>
<dbReference type="Pfam" id="PF00486">
    <property type="entry name" value="Trans_reg_C"/>
    <property type="match status" value="1"/>
</dbReference>
<dbReference type="PROSITE" id="PS51755">
    <property type="entry name" value="OMPR_PHOB"/>
    <property type="match status" value="1"/>
</dbReference>
<name>A0A956LXY0_UNCEI</name>
<dbReference type="GO" id="GO:0006355">
    <property type="term" value="P:regulation of DNA-templated transcription"/>
    <property type="evidence" value="ECO:0007669"/>
    <property type="project" value="InterPro"/>
</dbReference>
<evidence type="ECO:0000256" key="3">
    <source>
        <dbReference type="ARBA" id="ARBA00023015"/>
    </source>
</evidence>
<dbReference type="Gene3D" id="6.10.250.690">
    <property type="match status" value="1"/>
</dbReference>
<feature type="domain" description="Response regulatory" evidence="8">
    <location>
        <begin position="5"/>
        <end position="118"/>
    </location>
</feature>
<dbReference type="InterPro" id="IPR001867">
    <property type="entry name" value="OmpR/PhoB-type_DNA-bd"/>
</dbReference>
<accession>A0A956LXY0</accession>
<protein>
    <submittedName>
        <fullName evidence="10">Response regulator transcription factor</fullName>
    </submittedName>
</protein>
<keyword evidence="1 6" id="KW-0597">Phosphoprotein</keyword>
<organism evidence="10 11">
    <name type="scientific">Eiseniibacteriota bacterium</name>
    <dbReference type="NCBI Taxonomy" id="2212470"/>
    <lineage>
        <taxon>Bacteria</taxon>
        <taxon>Candidatus Eiseniibacteriota</taxon>
    </lineage>
</organism>
<dbReference type="PANTHER" id="PTHR48111:SF4">
    <property type="entry name" value="DNA-BINDING DUAL TRANSCRIPTIONAL REGULATOR OMPR"/>
    <property type="match status" value="1"/>
</dbReference>
<sequence length="229" mass="25633">MAAQPVLIVEDDPKIAELVVKNLEASGLVCQWAKDGTSAMAAFRKLQPALIVLDLMIPGIDGLEVCRQVRAEGNTPILMLTARSSESDKVLGFEIGADDYLTKPFSTRELVARVRALLRRSGPPEEAPQTLERGALLLDLARRIVEVGGRRVDLTTLEFDLLHFLAQRPGRVFSREQLLQQVWGEDRFVDDRSIDSLVSRLRRKIEADPSHPQYVQTVWGAGYRFAERS</sequence>
<dbReference type="FunFam" id="3.40.50.2300:FF:000001">
    <property type="entry name" value="DNA-binding response regulator PhoB"/>
    <property type="match status" value="1"/>
</dbReference>
<keyword evidence="3" id="KW-0805">Transcription regulation</keyword>
<evidence type="ECO:0000256" key="4">
    <source>
        <dbReference type="ARBA" id="ARBA00023125"/>
    </source>
</evidence>
<keyword evidence="2" id="KW-0902">Two-component regulatory system</keyword>
<dbReference type="SUPFAM" id="SSF46894">
    <property type="entry name" value="C-terminal effector domain of the bipartite response regulators"/>
    <property type="match status" value="1"/>
</dbReference>
<keyword evidence="5" id="KW-0804">Transcription</keyword>
<evidence type="ECO:0000259" key="8">
    <source>
        <dbReference type="PROSITE" id="PS50110"/>
    </source>
</evidence>
<keyword evidence="4 7" id="KW-0238">DNA-binding</keyword>
<dbReference type="InterPro" id="IPR036388">
    <property type="entry name" value="WH-like_DNA-bd_sf"/>
</dbReference>
<dbReference type="PROSITE" id="PS50110">
    <property type="entry name" value="RESPONSE_REGULATORY"/>
    <property type="match status" value="1"/>
</dbReference>
<dbReference type="GO" id="GO:0005829">
    <property type="term" value="C:cytosol"/>
    <property type="evidence" value="ECO:0007669"/>
    <property type="project" value="TreeGrafter"/>
</dbReference>
<dbReference type="Gene3D" id="3.40.50.2300">
    <property type="match status" value="1"/>
</dbReference>
<dbReference type="InterPro" id="IPR001789">
    <property type="entry name" value="Sig_transdc_resp-reg_receiver"/>
</dbReference>
<evidence type="ECO:0000256" key="1">
    <source>
        <dbReference type="ARBA" id="ARBA00022553"/>
    </source>
</evidence>
<evidence type="ECO:0000259" key="9">
    <source>
        <dbReference type="PROSITE" id="PS51755"/>
    </source>
</evidence>
<evidence type="ECO:0000313" key="10">
    <source>
        <dbReference type="EMBL" id="MCA9727418.1"/>
    </source>
</evidence>
<dbReference type="GO" id="GO:0000156">
    <property type="term" value="F:phosphorelay response regulator activity"/>
    <property type="evidence" value="ECO:0007669"/>
    <property type="project" value="TreeGrafter"/>
</dbReference>
<dbReference type="GO" id="GO:0000976">
    <property type="term" value="F:transcription cis-regulatory region binding"/>
    <property type="evidence" value="ECO:0007669"/>
    <property type="project" value="TreeGrafter"/>
</dbReference>
<evidence type="ECO:0000256" key="6">
    <source>
        <dbReference type="PROSITE-ProRule" id="PRU00169"/>
    </source>
</evidence>
<dbReference type="AlphaFoldDB" id="A0A956LXY0"/>
<dbReference type="GO" id="GO:0032993">
    <property type="term" value="C:protein-DNA complex"/>
    <property type="evidence" value="ECO:0007669"/>
    <property type="project" value="TreeGrafter"/>
</dbReference>